<evidence type="ECO:0000256" key="1">
    <source>
        <dbReference type="ARBA" id="ARBA00009277"/>
    </source>
</evidence>
<accession>A0A918REH5</accession>
<evidence type="ECO:0000259" key="6">
    <source>
        <dbReference type="PROSITE" id="PS50531"/>
    </source>
</evidence>
<dbReference type="PROSITE" id="PS50531">
    <property type="entry name" value="HTH_IS21"/>
    <property type="match status" value="1"/>
</dbReference>
<dbReference type="Pfam" id="PF22483">
    <property type="entry name" value="Mu-transpos_C_2"/>
    <property type="match status" value="1"/>
</dbReference>
<dbReference type="GO" id="GO:0032196">
    <property type="term" value="P:transposition"/>
    <property type="evidence" value="ECO:0007669"/>
    <property type="project" value="UniProtKB-KW"/>
</dbReference>
<gene>
    <name evidence="7" type="primary">istA</name>
    <name evidence="7" type="ORF">GCM10010389_33920</name>
</gene>
<evidence type="ECO:0000313" key="8">
    <source>
        <dbReference type="Proteomes" id="UP000623010"/>
    </source>
</evidence>
<dbReference type="PANTHER" id="PTHR35004">
    <property type="entry name" value="TRANSPOSASE RV3428C-RELATED"/>
    <property type="match status" value="1"/>
</dbReference>
<dbReference type="GO" id="GO:0006310">
    <property type="term" value="P:DNA recombination"/>
    <property type="evidence" value="ECO:0007669"/>
    <property type="project" value="UniProtKB-KW"/>
</dbReference>
<dbReference type="InterPro" id="IPR017894">
    <property type="entry name" value="HTH_IS21_transposase_type"/>
</dbReference>
<keyword evidence="3" id="KW-0238">DNA-binding</keyword>
<evidence type="ECO:0000256" key="3">
    <source>
        <dbReference type="ARBA" id="ARBA00023125"/>
    </source>
</evidence>
<name>A0A918REH5_9ACTN</name>
<comment type="similarity">
    <text evidence="1">Belongs to the transposase IS21/IS408/IS1162 family.</text>
</comment>
<dbReference type="NCBIfam" id="NF033546">
    <property type="entry name" value="transpos_IS21"/>
    <property type="match status" value="1"/>
</dbReference>
<dbReference type="Proteomes" id="UP000623010">
    <property type="component" value="Unassembled WGS sequence"/>
</dbReference>
<keyword evidence="2" id="KW-0815">Transposition</keyword>
<sequence>MPQMSKVELYAAIRRDHRAGVAMRELERKYNVGWRTVRKALDSAWPEPRKPLPPRPSALDPYKAVIDGILRADLDAPRKQRHTVTRIFHRLIEEHGADVSYPMVRRYVADRKPQIAVEAGKAPIEAFVPQTHPPGMEAEVDFGDVAVRLAGELVTCYLFSFRLSYSGKAVHWVFASAGQEAFFEGHVHALRVLGGVPRGRARYDNLKAAVAQVLGLSRARVETDRWIAFRSHFGIESFYCRPGVDGAHEKGGVEGRIGYFRRNHFTPVPEVSSLAELNEMVEQWDLHDGRRRIGSRPRTIDEYFEIERPLLLPLPGEPFETGRVFTPRVDRYSQFTVRTNRYSVPVRLIGKRVRVVLHASHLVVYDQNVEVARHERLIAKAGCRLELDHYLEALIRKPGAFPGATALEQARSAGKFTPVHDVWWAQARKVHGERDGTRALIEVLLLARHIPHEHLVAGLATALRAGALTADAVALEARKAAQAEDEPPLTALSAGTSGSATVTFLHEWRLAHLPPDTRPLPSVTPYDQLLRRRRASGGAHREEEAQ</sequence>
<organism evidence="7 8">
    <name type="scientific">Streptomyces echinoruber</name>
    <dbReference type="NCBI Taxonomy" id="68898"/>
    <lineage>
        <taxon>Bacteria</taxon>
        <taxon>Bacillati</taxon>
        <taxon>Actinomycetota</taxon>
        <taxon>Actinomycetes</taxon>
        <taxon>Kitasatosporales</taxon>
        <taxon>Streptomycetaceae</taxon>
        <taxon>Streptomyces</taxon>
    </lineage>
</organism>
<feature type="domain" description="HTH IS21-type" evidence="6">
    <location>
        <begin position="8"/>
        <end position="70"/>
    </location>
</feature>
<reference evidence="7" key="2">
    <citation type="submission" date="2020-09" db="EMBL/GenBank/DDBJ databases">
        <authorList>
            <person name="Sun Q."/>
            <person name="Ohkuma M."/>
        </authorList>
    </citation>
    <scope>NUCLEOTIDE SEQUENCE</scope>
    <source>
        <strain evidence="7">JCM 5016</strain>
    </source>
</reference>
<evidence type="ECO:0000313" key="7">
    <source>
        <dbReference type="EMBL" id="GGZ92473.1"/>
    </source>
</evidence>
<dbReference type="PANTHER" id="PTHR35004:SF7">
    <property type="entry name" value="INTEGRASE PROTEIN"/>
    <property type="match status" value="1"/>
</dbReference>
<evidence type="ECO:0000256" key="2">
    <source>
        <dbReference type="ARBA" id="ARBA00022578"/>
    </source>
</evidence>
<feature type="region of interest" description="Disordered" evidence="5">
    <location>
        <begin position="516"/>
        <end position="546"/>
    </location>
</feature>
<reference evidence="7" key="1">
    <citation type="journal article" date="2014" name="Int. J. Syst. Evol. Microbiol.">
        <title>Complete genome sequence of Corynebacterium casei LMG S-19264T (=DSM 44701T), isolated from a smear-ripened cheese.</title>
        <authorList>
            <consortium name="US DOE Joint Genome Institute (JGI-PGF)"/>
            <person name="Walter F."/>
            <person name="Albersmeier A."/>
            <person name="Kalinowski J."/>
            <person name="Ruckert C."/>
        </authorList>
    </citation>
    <scope>NUCLEOTIDE SEQUENCE</scope>
    <source>
        <strain evidence="7">JCM 5016</strain>
    </source>
</reference>
<keyword evidence="8" id="KW-1185">Reference proteome</keyword>
<comment type="caution">
    <text evidence="7">The sequence shown here is derived from an EMBL/GenBank/DDBJ whole genome shotgun (WGS) entry which is preliminary data.</text>
</comment>
<evidence type="ECO:0000256" key="5">
    <source>
        <dbReference type="SAM" id="MobiDB-lite"/>
    </source>
</evidence>
<dbReference type="InterPro" id="IPR054353">
    <property type="entry name" value="IstA-like_C"/>
</dbReference>
<dbReference type="AlphaFoldDB" id="A0A918REH5"/>
<dbReference type="GO" id="GO:0003677">
    <property type="term" value="F:DNA binding"/>
    <property type="evidence" value="ECO:0007669"/>
    <property type="project" value="UniProtKB-KW"/>
</dbReference>
<proteinExistence type="inferred from homology"/>
<dbReference type="EMBL" id="BMWH01000012">
    <property type="protein sequence ID" value="GGZ92473.1"/>
    <property type="molecule type" value="Genomic_DNA"/>
</dbReference>
<protein>
    <submittedName>
        <fullName evidence="7">Transposase</fullName>
    </submittedName>
</protein>
<evidence type="ECO:0000256" key="4">
    <source>
        <dbReference type="ARBA" id="ARBA00023172"/>
    </source>
</evidence>
<keyword evidence="4" id="KW-0233">DNA recombination</keyword>